<dbReference type="RefSeq" id="WP_013282496.1">
    <property type="nucleotide sequence ID" value="NC_014388.1"/>
</dbReference>
<dbReference type="GO" id="GO:0005886">
    <property type="term" value="C:plasma membrane"/>
    <property type="evidence" value="ECO:0007669"/>
    <property type="project" value="UniProtKB-SubCell"/>
</dbReference>
<name>E0S364_BUTPB</name>
<dbReference type="SMART" id="SM00382">
    <property type="entry name" value="AAA"/>
    <property type="match status" value="1"/>
</dbReference>
<keyword evidence="6 7" id="KW-0472">Membrane</keyword>
<dbReference type="Gene3D" id="3.40.50.300">
    <property type="entry name" value="P-loop containing nucleotide triphosphate hydrolases"/>
    <property type="match status" value="1"/>
</dbReference>
<dbReference type="InterPro" id="IPR003593">
    <property type="entry name" value="AAA+_ATPase"/>
</dbReference>
<evidence type="ECO:0000256" key="5">
    <source>
        <dbReference type="ARBA" id="ARBA00022989"/>
    </source>
</evidence>
<dbReference type="PANTHER" id="PTHR43394:SF1">
    <property type="entry name" value="ATP-BINDING CASSETTE SUB-FAMILY B MEMBER 10, MITOCHONDRIAL"/>
    <property type="match status" value="1"/>
</dbReference>
<dbReference type="GO" id="GO:0005524">
    <property type="term" value="F:ATP binding"/>
    <property type="evidence" value="ECO:0007669"/>
    <property type="project" value="UniProtKB-KW"/>
</dbReference>
<dbReference type="InterPro" id="IPR003439">
    <property type="entry name" value="ABC_transporter-like_ATP-bd"/>
</dbReference>
<dbReference type="PROSITE" id="PS00211">
    <property type="entry name" value="ABC_TRANSPORTER_1"/>
    <property type="match status" value="1"/>
</dbReference>
<evidence type="ECO:0000313" key="11">
    <source>
        <dbReference type="Proteomes" id="UP000001299"/>
    </source>
</evidence>
<evidence type="ECO:0000256" key="6">
    <source>
        <dbReference type="ARBA" id="ARBA00023136"/>
    </source>
</evidence>
<keyword evidence="3" id="KW-0547">Nucleotide-binding</keyword>
<dbReference type="Gene3D" id="1.20.1560.10">
    <property type="entry name" value="ABC transporter type 1, transmembrane domain"/>
    <property type="match status" value="1"/>
</dbReference>
<accession>E0S364</accession>
<organism evidence="10 11">
    <name type="scientific">Butyrivibrio proteoclasticus (strain ATCC 51982 / DSM 14932 / B316)</name>
    <name type="common">Clostridium proteoclasticum</name>
    <dbReference type="NCBI Taxonomy" id="515622"/>
    <lineage>
        <taxon>Bacteria</taxon>
        <taxon>Bacillati</taxon>
        <taxon>Bacillota</taxon>
        <taxon>Clostridia</taxon>
        <taxon>Lachnospirales</taxon>
        <taxon>Lachnospiraceae</taxon>
        <taxon>Butyrivibrio</taxon>
    </lineage>
</organism>
<dbReference type="PROSITE" id="PS50929">
    <property type="entry name" value="ABC_TM1F"/>
    <property type="match status" value="1"/>
</dbReference>
<dbReference type="InterPro" id="IPR036640">
    <property type="entry name" value="ABC1_TM_sf"/>
</dbReference>
<keyword evidence="5 7" id="KW-1133">Transmembrane helix</keyword>
<dbReference type="InterPro" id="IPR017871">
    <property type="entry name" value="ABC_transporter-like_CS"/>
</dbReference>
<keyword evidence="4" id="KW-0067">ATP-binding</keyword>
<dbReference type="GO" id="GO:0015421">
    <property type="term" value="F:ABC-type oligopeptide transporter activity"/>
    <property type="evidence" value="ECO:0007669"/>
    <property type="project" value="TreeGrafter"/>
</dbReference>
<dbReference type="InterPro" id="IPR027417">
    <property type="entry name" value="P-loop_NTPase"/>
</dbReference>
<dbReference type="PROSITE" id="PS50893">
    <property type="entry name" value="ABC_TRANSPORTER_2"/>
    <property type="match status" value="1"/>
</dbReference>
<dbReference type="PANTHER" id="PTHR43394">
    <property type="entry name" value="ATP-DEPENDENT PERMEASE MDL1, MITOCHONDRIAL"/>
    <property type="match status" value="1"/>
</dbReference>
<keyword evidence="2 7" id="KW-0812">Transmembrane</keyword>
<keyword evidence="11" id="KW-1185">Reference proteome</keyword>
<dbReference type="InterPro" id="IPR011527">
    <property type="entry name" value="ABC1_TM_dom"/>
</dbReference>
<evidence type="ECO:0000259" key="9">
    <source>
        <dbReference type="PROSITE" id="PS50929"/>
    </source>
</evidence>
<sequence>MWIEDEYKESKDNPLHKEFGIWSNTRYILGKILKYRPEVVALLLLGMVCSSVLSYFWGIFGKYVIDIIQAGLTEEEAVGRLIRIVLLAGVIACLLNIGSVLSDNLIWYRFIYVRMQMITERIARVLSLKYELIERPDVLDVARRAEQATGGNMNGVEGVMRYMQMLLTSLFTVGVTFVAVLVLDFRLILALIALCVIQFLYYRKIVEKDKKEVWDKLSDSWRKTDYMERVTQYCDHAKEIRLFNLSEFLSKKQEDTYRYKEEKWDVHYELWFKNSFVTQVANVVIKALIYSVLFFAVFTKDLSIGNFTLFLSLSMAFSQALLDFLQRFGDYKRASLETDDFRSFIELEIDDDEKDCIEIPMADTYEIEFKNVSYKYAKSETYALKNLNLKLKPGQKLAVVGLNGAGKTTMIKLLLRLYDPSEGVITLNGTDIRKYRREDYYRLFAPVFQNVEIFAFLMSENIAMHSRDKLDRDKVKECAISAGLEEKLGSLVKGIDTPLTNVVEDDGIDLSGGEKQKLALARALYKGSKIVVLDEPTSALDAIAEQRLYEQFDEMIGEKSAVYISHRLASTRFCDQVAMFENGSLVELGSHDELMEKGGKYADMFNVQAQYYRDNPEEQLEGQEVEKVG</sequence>
<feature type="transmembrane region" description="Helical" evidence="7">
    <location>
        <begin position="39"/>
        <end position="60"/>
    </location>
</feature>
<comment type="subcellular location">
    <subcellularLocation>
        <location evidence="1">Cell membrane</location>
        <topology evidence="1">Multi-pass membrane protein</topology>
    </subcellularLocation>
</comment>
<evidence type="ECO:0000256" key="2">
    <source>
        <dbReference type="ARBA" id="ARBA00022692"/>
    </source>
</evidence>
<dbReference type="SUPFAM" id="SSF52540">
    <property type="entry name" value="P-loop containing nucleoside triphosphate hydrolases"/>
    <property type="match status" value="1"/>
</dbReference>
<feature type="domain" description="ABC transporter" evidence="8">
    <location>
        <begin position="367"/>
        <end position="607"/>
    </location>
</feature>
<dbReference type="GO" id="GO:0016887">
    <property type="term" value="F:ATP hydrolysis activity"/>
    <property type="evidence" value="ECO:0007669"/>
    <property type="project" value="InterPro"/>
</dbReference>
<dbReference type="SUPFAM" id="SSF90123">
    <property type="entry name" value="ABC transporter transmembrane region"/>
    <property type="match status" value="1"/>
</dbReference>
<dbReference type="AlphaFoldDB" id="E0S364"/>
<reference evidence="10 11" key="1">
    <citation type="journal article" date="2010" name="PLoS ONE">
        <title>The glycobiome of the rumen bacterium Butyrivibrio proteoclasticus B316(T) highlights adaptation to a polysaccharide-rich environment.</title>
        <authorList>
            <person name="Kelly W.J."/>
            <person name="Leahy S.C."/>
            <person name="Altermann E."/>
            <person name="Yeoman C.J."/>
            <person name="Dunne J.C."/>
            <person name="Kong Z."/>
            <person name="Pacheco D.M."/>
            <person name="Li D."/>
            <person name="Noel S.J."/>
            <person name="Moon C.D."/>
            <person name="Cookson A.L."/>
            <person name="Attwood G.T."/>
        </authorList>
    </citation>
    <scope>NUCLEOTIDE SEQUENCE [LARGE SCALE GENOMIC DNA]</scope>
    <source>
        <strain evidence="11">ATCC 51982 / DSM 14932 / B316</strain>
    </source>
</reference>
<dbReference type="HOGENOM" id="CLU_000604_84_3_9"/>
<evidence type="ECO:0000256" key="7">
    <source>
        <dbReference type="SAM" id="Phobius"/>
    </source>
</evidence>
<feature type="transmembrane region" description="Helical" evidence="7">
    <location>
        <begin position="80"/>
        <end position="107"/>
    </location>
</feature>
<evidence type="ECO:0000313" key="10">
    <source>
        <dbReference type="EMBL" id="ADL35846.1"/>
    </source>
</evidence>
<evidence type="ECO:0000256" key="1">
    <source>
        <dbReference type="ARBA" id="ARBA00004651"/>
    </source>
</evidence>
<gene>
    <name evidence="10" type="ordered locus">bpr_III160</name>
</gene>
<dbReference type="KEGG" id="bpb:bpr_III160"/>
<protein>
    <submittedName>
        <fullName evidence="10">ABC transporter ATP binding/permease protein</fullName>
    </submittedName>
</protein>
<dbReference type="eggNOG" id="COG1132">
    <property type="taxonomic scope" value="Bacteria"/>
</dbReference>
<feature type="domain" description="ABC transmembrane type-1" evidence="9">
    <location>
        <begin position="41"/>
        <end position="333"/>
    </location>
</feature>
<evidence type="ECO:0000256" key="3">
    <source>
        <dbReference type="ARBA" id="ARBA00022741"/>
    </source>
</evidence>
<evidence type="ECO:0000256" key="4">
    <source>
        <dbReference type="ARBA" id="ARBA00022840"/>
    </source>
</evidence>
<dbReference type="InterPro" id="IPR039421">
    <property type="entry name" value="Type_1_exporter"/>
</dbReference>
<dbReference type="Pfam" id="PF00005">
    <property type="entry name" value="ABC_tran"/>
    <property type="match status" value="1"/>
</dbReference>
<dbReference type="Proteomes" id="UP000001299">
    <property type="component" value="Chromosome 2"/>
</dbReference>
<feature type="transmembrane region" description="Helical" evidence="7">
    <location>
        <begin position="280"/>
        <end position="298"/>
    </location>
</feature>
<proteinExistence type="predicted"/>
<feature type="transmembrane region" description="Helical" evidence="7">
    <location>
        <begin position="185"/>
        <end position="202"/>
    </location>
</feature>
<feature type="transmembrane region" description="Helical" evidence="7">
    <location>
        <begin position="304"/>
        <end position="325"/>
    </location>
</feature>
<dbReference type="STRING" id="515622.bpr_III160"/>
<evidence type="ECO:0000259" key="8">
    <source>
        <dbReference type="PROSITE" id="PS50893"/>
    </source>
</evidence>
<dbReference type="EMBL" id="CP001811">
    <property type="protein sequence ID" value="ADL35846.1"/>
    <property type="molecule type" value="Genomic_DNA"/>
</dbReference>
<feature type="transmembrane region" description="Helical" evidence="7">
    <location>
        <begin position="162"/>
        <end position="179"/>
    </location>
</feature>